<evidence type="ECO:0000256" key="1">
    <source>
        <dbReference type="SAM" id="SignalP"/>
    </source>
</evidence>
<proteinExistence type="predicted"/>
<evidence type="ECO:0000313" key="2">
    <source>
        <dbReference type="EMBL" id="QFQ12853.1"/>
    </source>
</evidence>
<protein>
    <submittedName>
        <fullName evidence="2">Uncharacterized protein</fullName>
    </submittedName>
</protein>
<evidence type="ECO:0000313" key="3">
    <source>
        <dbReference type="Proteomes" id="UP000249375"/>
    </source>
</evidence>
<accession>A0A5P8E7A8</accession>
<dbReference type="AlphaFoldDB" id="A0A5P8E7A8"/>
<dbReference type="Proteomes" id="UP000249375">
    <property type="component" value="Chromosome"/>
</dbReference>
<name>A0A5P8E7A8_9BACT</name>
<feature type="chain" id="PRO_5024362907" evidence="1">
    <location>
        <begin position="20"/>
        <end position="520"/>
    </location>
</feature>
<reference evidence="2 3" key="1">
    <citation type="submission" date="2018-11" db="EMBL/GenBank/DDBJ databases">
        <authorList>
            <person name="Na S.W."/>
            <person name="Baik M."/>
        </authorList>
    </citation>
    <scope>NUCLEOTIDE SEQUENCE [LARGE SCALE GENOMIC DNA]</scope>
    <source>
        <strain evidence="2 3">E39</strain>
    </source>
</reference>
<dbReference type="InterPro" id="IPR011990">
    <property type="entry name" value="TPR-like_helical_dom_sf"/>
</dbReference>
<dbReference type="Gene3D" id="1.25.40.10">
    <property type="entry name" value="Tetratricopeptide repeat domain"/>
    <property type="match status" value="1"/>
</dbReference>
<dbReference type="InterPro" id="IPR019734">
    <property type="entry name" value="TPR_rpt"/>
</dbReference>
<feature type="signal peptide" evidence="1">
    <location>
        <begin position="1"/>
        <end position="19"/>
    </location>
</feature>
<dbReference type="EMBL" id="CP033459">
    <property type="protein sequence ID" value="QFQ12853.1"/>
    <property type="molecule type" value="Genomic_DNA"/>
</dbReference>
<dbReference type="SUPFAM" id="SSF48452">
    <property type="entry name" value="TPR-like"/>
    <property type="match status" value="1"/>
</dbReference>
<dbReference type="KEGG" id="alq:C7Y71_007370"/>
<keyword evidence="1" id="KW-0732">Signal</keyword>
<keyword evidence="3" id="KW-1185">Reference proteome</keyword>
<sequence>MWQSIACLLLALTLLSSCGKTLQFTESDFAAKTSPLEVVRNEIPVLIFGHFHKGTMPPNAVVNMTPLLRYEGGQTNGSTITFQGEKGKLNCRTINRKIEETFSIRDVFEYKPEMQRCELFLHFDAKVGKKSIDIPEIKIAEGTIATSTLIQKTVCTANTAMAQDKFRKAISDRQLQLVKKLHHEIYTRRSSLRTTSINDFILTLRHIEEELPIYNFSQYEGLYTAGSVSRFSPADWDTFKKFIEMCNVENGDEMKQVIETARTAEECEEQIAAFGDDYANLISIVLPYIRQNRQNDSRLLIGKNDAEIMRLSINHPENLSADELLYAAAITRNLQVKKNIYAAAVHLFPDDYRPANNIAALAIHEADTAQARTFLEKALEVAPDAPEPNLNAALLEIACNHYKKAIEHLKKATTTDEYNEALGNLQTALGNYKEALTCLADNKSTTTALAHILIHNYQKAEEVLCELPTIDATGNYLLAICAARQNKINQATMLLNDAIKIDRHLKGHVEKDLEFKEIKH</sequence>
<dbReference type="SMART" id="SM00028">
    <property type="entry name" value="TPR"/>
    <property type="match status" value="3"/>
</dbReference>
<organism evidence="2 3">
    <name type="scientific">Pseudoprevotella muciniphila</name>
    <dbReference type="NCBI Taxonomy" id="2133944"/>
    <lineage>
        <taxon>Bacteria</taxon>
        <taxon>Pseudomonadati</taxon>
        <taxon>Bacteroidota</taxon>
        <taxon>Bacteroidia</taxon>
        <taxon>Bacteroidales</taxon>
        <taxon>Prevotellaceae</taxon>
        <taxon>Pseudoprevotella</taxon>
    </lineage>
</organism>
<gene>
    <name evidence="2" type="ORF">C7Y71_007370</name>
</gene>